<dbReference type="SUPFAM" id="SSF140856">
    <property type="entry name" value="USP8 N-terminal domain-like"/>
    <property type="match status" value="1"/>
</dbReference>
<name>A0ABD0Y7D3_9HEMI</name>
<feature type="domain" description="USP8 dimerisation" evidence="3">
    <location>
        <begin position="157"/>
        <end position="232"/>
    </location>
</feature>
<dbReference type="GO" id="GO:0016579">
    <property type="term" value="P:protein deubiquitination"/>
    <property type="evidence" value="ECO:0007669"/>
    <property type="project" value="UniProtKB-ARBA"/>
</dbReference>
<dbReference type="Gene3D" id="3.40.250.10">
    <property type="entry name" value="Rhodanese-like domain"/>
    <property type="match status" value="2"/>
</dbReference>
<organism evidence="4 5">
    <name type="scientific">Ranatra chinensis</name>
    <dbReference type="NCBI Taxonomy" id="642074"/>
    <lineage>
        <taxon>Eukaryota</taxon>
        <taxon>Metazoa</taxon>
        <taxon>Ecdysozoa</taxon>
        <taxon>Arthropoda</taxon>
        <taxon>Hexapoda</taxon>
        <taxon>Insecta</taxon>
        <taxon>Pterygota</taxon>
        <taxon>Neoptera</taxon>
        <taxon>Paraneoptera</taxon>
        <taxon>Hemiptera</taxon>
        <taxon>Heteroptera</taxon>
        <taxon>Panheteroptera</taxon>
        <taxon>Nepomorpha</taxon>
        <taxon>Nepidae</taxon>
        <taxon>Ranatrinae</taxon>
        <taxon>Ranatra</taxon>
    </lineage>
</organism>
<dbReference type="Proteomes" id="UP001558652">
    <property type="component" value="Unassembled WGS sequence"/>
</dbReference>
<evidence type="ECO:0000256" key="2">
    <source>
        <dbReference type="SAM" id="MobiDB-lite"/>
    </source>
</evidence>
<comment type="caution">
    <text evidence="4">The sequence shown here is derived from an EMBL/GenBank/DDBJ whole genome shotgun (WGS) entry which is preliminary data.</text>
</comment>
<dbReference type="SUPFAM" id="SSF52821">
    <property type="entry name" value="Rhodanese/Cell cycle control phosphatase"/>
    <property type="match status" value="1"/>
</dbReference>
<gene>
    <name evidence="4" type="ORF">AAG570_003259</name>
</gene>
<evidence type="ECO:0000259" key="3">
    <source>
        <dbReference type="Pfam" id="PF08969"/>
    </source>
</evidence>
<evidence type="ECO:0000256" key="1">
    <source>
        <dbReference type="SAM" id="Coils"/>
    </source>
</evidence>
<dbReference type="InterPro" id="IPR015063">
    <property type="entry name" value="USP8_dimer"/>
</dbReference>
<dbReference type="PANTHER" id="PTHR46060:SF1">
    <property type="entry name" value="MARINER MOS1 TRANSPOSASE-LIKE PROTEIN"/>
    <property type="match status" value="1"/>
</dbReference>
<evidence type="ECO:0000313" key="5">
    <source>
        <dbReference type="Proteomes" id="UP001558652"/>
    </source>
</evidence>
<dbReference type="Pfam" id="PF08969">
    <property type="entry name" value="USP8_dimer"/>
    <property type="match status" value="1"/>
</dbReference>
<feature type="region of interest" description="Disordered" evidence="2">
    <location>
        <begin position="693"/>
        <end position="753"/>
    </location>
</feature>
<dbReference type="AlphaFoldDB" id="A0ABD0Y7D3"/>
<dbReference type="EMBL" id="JBFDAA010000013">
    <property type="protein sequence ID" value="KAL1122934.1"/>
    <property type="molecule type" value="Genomic_DNA"/>
</dbReference>
<evidence type="ECO:0000313" key="4">
    <source>
        <dbReference type="EMBL" id="KAL1122934.1"/>
    </source>
</evidence>
<dbReference type="Gene3D" id="1.10.10.1450">
    <property type="match status" value="1"/>
</dbReference>
<dbReference type="PANTHER" id="PTHR46060">
    <property type="entry name" value="MARINER MOS1 TRANSPOSASE-LIKE PROTEIN"/>
    <property type="match status" value="1"/>
</dbReference>
<reference evidence="4 5" key="1">
    <citation type="submission" date="2024-07" db="EMBL/GenBank/DDBJ databases">
        <title>Chromosome-level genome assembly of the water stick insect Ranatra chinensis (Heteroptera: Nepidae).</title>
        <authorList>
            <person name="Liu X."/>
        </authorList>
    </citation>
    <scope>NUCLEOTIDE SEQUENCE [LARGE SCALE GENOMIC DNA]</scope>
    <source>
        <strain evidence="4">Cailab_2021Rc</strain>
        <tissue evidence="4">Muscle</tissue>
    </source>
</reference>
<sequence length="790" mass="88750">MCRVVDSFDFIDGPDDEVGLRTRSVDEINVKMDSIDDVANSIPKYAPLHFAHSVGELMEKSELKSPAPVSSIKRFRLIAVFNGVVWVTTVRSSDMNYDSDSSAEDGDWPKPVGADALRAVDHESLSPGRHVRLQCQMTGVRFSERSVFAPWTLWCIESMRKLNVEALKAKTSRDQEMQFFFLYRYSTLASHIPKFKEYMKEKDKYSVDIKTARENSRTLQSLRDSLEIRYETAFKRLVVDLGSSRIPKTVSPPKEPLEVNRSELNNSNIQGKASLTTIDCFALYQLIKRKSSLLVLDTRSNRDFRESHLTWANIINIPEEVITKGDSASMIGKKLCKEDRPVWDKRGVFDRIVLLDWYSKEPSIKCEAVVSIVRDAMVEAEGIAAWGAVLPTIHQSGSAADGTEIPGDRPEFEPFPTDLEILYRVCRLCGLQWDPGTEYKNPPSILDGGFEEFLNRYPHMTTNPSATPPPPNNSTVNIRHVSRNAMESLLEQCYAIKFCSKPIKSLGDTHKVLVEAYGESALSNLQVSRWLKAFKEGCEEAVDEPSSGRPIRLIFNTLNIPKTIVHELVTQKMNTKKVHAKLVTKFLMEDQKIRLVAVATELLERVEMEADFLNNVTTGDGTSLKGILDSLDYPMIDLEVAKENVVPPLNAENQPISVIRFQVDRSTKPKKRPEVVSVMEVEPNLIIKDPVEPAVVPPMEPPQAKKIEQPKKPTETVAPVEEVPSKRVAAENPPSEEDDSNLGKVGAPQPETNQKMLEMLRKVKPDKLIPSSPTMDDSGGIAVLRGQYMR</sequence>
<feature type="region of interest" description="Disordered" evidence="2">
    <location>
        <begin position="766"/>
        <end position="790"/>
    </location>
</feature>
<protein>
    <recommendedName>
        <fullName evidence="3">USP8 dimerisation domain-containing protein</fullName>
    </recommendedName>
</protein>
<feature type="compositionally biased region" description="Basic and acidic residues" evidence="2">
    <location>
        <begin position="703"/>
        <end position="714"/>
    </location>
</feature>
<proteinExistence type="predicted"/>
<dbReference type="InterPro" id="IPR036873">
    <property type="entry name" value="Rhodanese-like_dom_sf"/>
</dbReference>
<dbReference type="InterPro" id="IPR052709">
    <property type="entry name" value="Transposase-MT_Hybrid"/>
</dbReference>
<accession>A0ABD0Y7D3</accession>
<dbReference type="Gene3D" id="1.20.58.80">
    <property type="entry name" value="Phosphotransferase system, lactose/cellobiose-type IIA subunit"/>
    <property type="match status" value="1"/>
</dbReference>
<keyword evidence="5" id="KW-1185">Reference proteome</keyword>
<feature type="coiled-coil region" evidence="1">
    <location>
        <begin position="195"/>
        <end position="229"/>
    </location>
</feature>
<keyword evidence="1" id="KW-0175">Coiled coil</keyword>